<dbReference type="eggNOG" id="ENOG502QS4I">
    <property type="taxonomic scope" value="Eukaryota"/>
</dbReference>
<dbReference type="SMART" id="SM00256">
    <property type="entry name" value="FBOX"/>
    <property type="match status" value="1"/>
</dbReference>
<organism evidence="2 3">
    <name type="scientific">Ricinus communis</name>
    <name type="common">Castor bean</name>
    <dbReference type="NCBI Taxonomy" id="3988"/>
    <lineage>
        <taxon>Eukaryota</taxon>
        <taxon>Viridiplantae</taxon>
        <taxon>Streptophyta</taxon>
        <taxon>Embryophyta</taxon>
        <taxon>Tracheophyta</taxon>
        <taxon>Spermatophyta</taxon>
        <taxon>Magnoliopsida</taxon>
        <taxon>eudicotyledons</taxon>
        <taxon>Gunneridae</taxon>
        <taxon>Pentapetalae</taxon>
        <taxon>rosids</taxon>
        <taxon>fabids</taxon>
        <taxon>Malpighiales</taxon>
        <taxon>Euphorbiaceae</taxon>
        <taxon>Acalyphoideae</taxon>
        <taxon>Acalypheae</taxon>
        <taxon>Ricinus</taxon>
    </lineage>
</organism>
<sequence>MSKLPQDLITEILSRVPVKPLIRFKCICKTWNSLISNPEFAKLQLKRAKENNNVSNHYRLLLATWPPQSLDYEAYCNDDISNALRKLSYHAIAKDPNDNYDVRILGSCDGLVYLYNEYHDSMFLWNPTIGDYKELPKPNGAFHGMYLYGIGYNVNNDDYEVLFASRTWRQIEDIDLAPKSHVASISWNGAIYWLLTKESGLNKAYVLVSFDMTEEKFKEILTLPDSFYSDDISAHLGADYSVSHMTHLVDMATVLYV</sequence>
<dbReference type="SUPFAM" id="SSF81383">
    <property type="entry name" value="F-box domain"/>
    <property type="match status" value="1"/>
</dbReference>
<dbReference type="InParanoid" id="B9RWC7"/>
<dbReference type="Proteomes" id="UP000008311">
    <property type="component" value="Unassembled WGS sequence"/>
</dbReference>
<evidence type="ECO:0000259" key="1">
    <source>
        <dbReference type="PROSITE" id="PS50181"/>
    </source>
</evidence>
<keyword evidence="3" id="KW-1185">Reference proteome</keyword>
<evidence type="ECO:0000313" key="3">
    <source>
        <dbReference type="Proteomes" id="UP000008311"/>
    </source>
</evidence>
<dbReference type="InterPro" id="IPR036047">
    <property type="entry name" value="F-box-like_dom_sf"/>
</dbReference>
<dbReference type="PANTHER" id="PTHR31672:SF13">
    <property type="entry name" value="F-BOX PROTEIN CPR30-LIKE"/>
    <property type="match status" value="1"/>
</dbReference>
<dbReference type="PROSITE" id="PS50181">
    <property type="entry name" value="FBOX"/>
    <property type="match status" value="1"/>
</dbReference>
<dbReference type="Gene3D" id="1.20.1280.50">
    <property type="match status" value="1"/>
</dbReference>
<dbReference type="PANTHER" id="PTHR31672">
    <property type="entry name" value="BNACNNG10540D PROTEIN"/>
    <property type="match status" value="1"/>
</dbReference>
<dbReference type="Pfam" id="PF00646">
    <property type="entry name" value="F-box"/>
    <property type="match status" value="1"/>
</dbReference>
<protein>
    <submittedName>
        <fullName evidence="2">Ubiquitin-protein ligase, putative</fullName>
    </submittedName>
</protein>
<reference evidence="3" key="1">
    <citation type="journal article" date="2010" name="Nat. Biotechnol.">
        <title>Draft genome sequence of the oilseed species Ricinus communis.</title>
        <authorList>
            <person name="Chan A.P."/>
            <person name="Crabtree J."/>
            <person name="Zhao Q."/>
            <person name="Lorenzi H."/>
            <person name="Orvis J."/>
            <person name="Puiu D."/>
            <person name="Melake-Berhan A."/>
            <person name="Jones K.M."/>
            <person name="Redman J."/>
            <person name="Chen G."/>
            <person name="Cahoon E.B."/>
            <person name="Gedil M."/>
            <person name="Stanke M."/>
            <person name="Haas B.J."/>
            <person name="Wortman J.R."/>
            <person name="Fraser-Liggett C.M."/>
            <person name="Ravel J."/>
            <person name="Rabinowicz P.D."/>
        </authorList>
    </citation>
    <scope>NUCLEOTIDE SEQUENCE [LARGE SCALE GENOMIC DNA]</scope>
    <source>
        <strain evidence="3">cv. Hale</strain>
    </source>
</reference>
<evidence type="ECO:0000313" key="2">
    <source>
        <dbReference type="EMBL" id="EEF44179.1"/>
    </source>
</evidence>
<accession>B9RWC7</accession>
<dbReference type="Pfam" id="PF07734">
    <property type="entry name" value="FBA_1"/>
    <property type="match status" value="1"/>
</dbReference>
<name>B9RWC7_RICCO</name>
<dbReference type="CDD" id="cd22157">
    <property type="entry name" value="F-box_AtFBW1-like"/>
    <property type="match status" value="1"/>
</dbReference>
<keyword evidence="2" id="KW-0436">Ligase</keyword>
<feature type="domain" description="F-box" evidence="1">
    <location>
        <begin position="1"/>
        <end position="43"/>
    </location>
</feature>
<dbReference type="InterPro" id="IPR050796">
    <property type="entry name" value="SCF_F-box_component"/>
</dbReference>
<dbReference type="GO" id="GO:0016874">
    <property type="term" value="F:ligase activity"/>
    <property type="evidence" value="ECO:0007669"/>
    <property type="project" value="UniProtKB-KW"/>
</dbReference>
<dbReference type="STRING" id="3988.B9RWC7"/>
<dbReference type="InterPro" id="IPR006527">
    <property type="entry name" value="F-box-assoc_dom_typ1"/>
</dbReference>
<gene>
    <name evidence="2" type="ORF">RCOM_1018010</name>
</gene>
<dbReference type="AlphaFoldDB" id="B9RWC7"/>
<dbReference type="NCBIfam" id="TIGR01640">
    <property type="entry name" value="F_box_assoc_1"/>
    <property type="match status" value="1"/>
</dbReference>
<dbReference type="InterPro" id="IPR017451">
    <property type="entry name" value="F-box-assoc_interact_dom"/>
</dbReference>
<proteinExistence type="predicted"/>
<dbReference type="InterPro" id="IPR001810">
    <property type="entry name" value="F-box_dom"/>
</dbReference>
<dbReference type="EMBL" id="EQ973823">
    <property type="protein sequence ID" value="EEF44179.1"/>
    <property type="molecule type" value="Genomic_DNA"/>
</dbReference>